<feature type="domain" description="Major facilitator superfamily (MFS) profile" evidence="10">
    <location>
        <begin position="39"/>
        <end position="452"/>
    </location>
</feature>
<feature type="transmembrane region" description="Helical" evidence="9">
    <location>
        <begin position="263"/>
        <end position="283"/>
    </location>
</feature>
<feature type="transmembrane region" description="Helical" evidence="9">
    <location>
        <begin position="336"/>
        <end position="354"/>
    </location>
</feature>
<evidence type="ECO:0000256" key="2">
    <source>
        <dbReference type="ARBA" id="ARBA00008240"/>
    </source>
</evidence>
<evidence type="ECO:0000256" key="8">
    <source>
        <dbReference type="ARBA" id="ARBA00023136"/>
    </source>
</evidence>
<dbReference type="KEGG" id="slf:JEQ17_09880"/>
<evidence type="ECO:0000256" key="7">
    <source>
        <dbReference type="ARBA" id="ARBA00022989"/>
    </source>
</evidence>
<accession>A0A7T7I2J6</accession>
<evidence type="ECO:0000259" key="10">
    <source>
        <dbReference type="PROSITE" id="PS50850"/>
    </source>
</evidence>
<comment type="subcellular location">
    <subcellularLocation>
        <location evidence="1">Cell membrane</location>
        <topology evidence="1">Multi-pass membrane protein</topology>
    </subcellularLocation>
</comment>
<feature type="transmembrane region" description="Helical" evidence="9">
    <location>
        <begin position="397"/>
        <end position="416"/>
    </location>
</feature>
<keyword evidence="5 9" id="KW-0812">Transmembrane</keyword>
<gene>
    <name evidence="11" type="ORF">JEQ17_09880</name>
</gene>
<dbReference type="GO" id="GO:0015293">
    <property type="term" value="F:symporter activity"/>
    <property type="evidence" value="ECO:0007669"/>
    <property type="project" value="UniProtKB-KW"/>
</dbReference>
<dbReference type="AlphaFoldDB" id="A0A7T7I2J6"/>
<dbReference type="PANTHER" id="PTHR43528:SF1">
    <property type="entry name" value="ALPHA-KETOGLUTARATE PERMEASE"/>
    <property type="match status" value="1"/>
</dbReference>
<name>A0A7T7I2J6_9ACTN</name>
<reference evidence="11 12" key="1">
    <citation type="submission" date="2020-12" db="EMBL/GenBank/DDBJ databases">
        <title>A novel species.</title>
        <authorList>
            <person name="Li K."/>
        </authorList>
    </citation>
    <scope>NUCLEOTIDE SEQUENCE [LARGE SCALE GENOMIC DNA]</scope>
    <source>
        <strain evidence="11 12">ZYC-3</strain>
    </source>
</reference>
<feature type="transmembrane region" description="Helical" evidence="9">
    <location>
        <begin position="428"/>
        <end position="448"/>
    </location>
</feature>
<dbReference type="PROSITE" id="PS00216">
    <property type="entry name" value="SUGAR_TRANSPORT_1"/>
    <property type="match status" value="1"/>
</dbReference>
<protein>
    <submittedName>
        <fullName evidence="11">MFS transporter</fullName>
    </submittedName>
</protein>
<feature type="transmembrane region" description="Helical" evidence="9">
    <location>
        <begin position="134"/>
        <end position="154"/>
    </location>
</feature>
<keyword evidence="7 9" id="KW-1133">Transmembrane helix</keyword>
<dbReference type="EMBL" id="CP066831">
    <property type="protein sequence ID" value="QQM39746.1"/>
    <property type="molecule type" value="Genomic_DNA"/>
</dbReference>
<dbReference type="SUPFAM" id="SSF103473">
    <property type="entry name" value="MFS general substrate transporter"/>
    <property type="match status" value="1"/>
</dbReference>
<keyword evidence="4" id="KW-1003">Cell membrane</keyword>
<dbReference type="InterPro" id="IPR011701">
    <property type="entry name" value="MFS"/>
</dbReference>
<evidence type="ECO:0000256" key="4">
    <source>
        <dbReference type="ARBA" id="ARBA00022475"/>
    </source>
</evidence>
<keyword evidence="3" id="KW-0813">Transport</keyword>
<feature type="transmembrane region" description="Helical" evidence="9">
    <location>
        <begin position="109"/>
        <end position="128"/>
    </location>
</feature>
<sequence>MTTSDRLDTTSDRHEASSDQLDATTAGVVTADGKVVRKATVAGAIGSFVEWYDYGIYGLLVTYLAINIMGEAEAGGLFLTNVGFLVSFVARPFGSVICGYLGDRLGRKRLLAGLLVLISAATAAIGLIPSHAAIGVAAPVLLVALRVLQGFSAGGEVAGAMSFVGEYAPDARRNYMMSFIAVGSFIALMVGSAFSAILISTLGDDAMASWAWRVPFLVAVPLGYVGFYIRRQLEETPHFKALRERNTVVRNPLKDALTSPRHLKAIVLTIFLPALNGPGYYLLFVYMPTYLKTSLGDDNNFSMLRALTVTAVSLVAIAVCIPLMARLSDRIGRKPVLVFSAVAMAVVSYPMFLLITTGEFALACIGTTVLAIAFSGHAAVVHTVLAEMFPTTVRYSAYSIGFSISTIIFGGSAPLLMTELIESTGSNLIPAFAAITTALITLVAIAFVRETKGRPLAAH</sequence>
<dbReference type="Proteomes" id="UP000595636">
    <property type="component" value="Chromosome"/>
</dbReference>
<comment type="similarity">
    <text evidence="2">Belongs to the major facilitator superfamily. Metabolite:H+ Symporter (MHS) family (TC 2.A.1.6) family.</text>
</comment>
<feature type="transmembrane region" description="Helical" evidence="9">
    <location>
        <begin position="360"/>
        <end position="385"/>
    </location>
</feature>
<evidence type="ECO:0000256" key="5">
    <source>
        <dbReference type="ARBA" id="ARBA00022692"/>
    </source>
</evidence>
<evidence type="ECO:0000256" key="9">
    <source>
        <dbReference type="SAM" id="Phobius"/>
    </source>
</evidence>
<feature type="transmembrane region" description="Helical" evidence="9">
    <location>
        <begin position="175"/>
        <end position="198"/>
    </location>
</feature>
<dbReference type="InterPro" id="IPR036259">
    <property type="entry name" value="MFS_trans_sf"/>
</dbReference>
<dbReference type="Gene3D" id="1.20.1250.20">
    <property type="entry name" value="MFS general substrate transporter like domains"/>
    <property type="match status" value="2"/>
</dbReference>
<keyword evidence="12" id="KW-1185">Reference proteome</keyword>
<feature type="transmembrane region" description="Helical" evidence="9">
    <location>
        <begin position="210"/>
        <end position="229"/>
    </location>
</feature>
<organism evidence="11 12">
    <name type="scientific">Streptomyces liliifuscus</name>
    <dbReference type="NCBI Taxonomy" id="2797636"/>
    <lineage>
        <taxon>Bacteria</taxon>
        <taxon>Bacillati</taxon>
        <taxon>Actinomycetota</taxon>
        <taxon>Actinomycetes</taxon>
        <taxon>Kitasatosporales</taxon>
        <taxon>Streptomycetaceae</taxon>
        <taxon>Streptomyces</taxon>
    </lineage>
</organism>
<dbReference type="PROSITE" id="PS00217">
    <property type="entry name" value="SUGAR_TRANSPORT_2"/>
    <property type="match status" value="1"/>
</dbReference>
<dbReference type="InterPro" id="IPR020846">
    <property type="entry name" value="MFS_dom"/>
</dbReference>
<feature type="transmembrane region" description="Helical" evidence="9">
    <location>
        <begin position="82"/>
        <end position="102"/>
    </location>
</feature>
<dbReference type="InterPro" id="IPR005829">
    <property type="entry name" value="Sugar_transporter_CS"/>
</dbReference>
<evidence type="ECO:0000256" key="6">
    <source>
        <dbReference type="ARBA" id="ARBA00022847"/>
    </source>
</evidence>
<proteinExistence type="inferred from homology"/>
<evidence type="ECO:0000256" key="3">
    <source>
        <dbReference type="ARBA" id="ARBA00022448"/>
    </source>
</evidence>
<dbReference type="PANTHER" id="PTHR43528">
    <property type="entry name" value="ALPHA-KETOGLUTARATE PERMEASE"/>
    <property type="match status" value="1"/>
</dbReference>
<evidence type="ECO:0000313" key="11">
    <source>
        <dbReference type="EMBL" id="QQM39746.1"/>
    </source>
</evidence>
<dbReference type="Pfam" id="PF07690">
    <property type="entry name" value="MFS_1"/>
    <property type="match status" value="1"/>
</dbReference>
<dbReference type="PROSITE" id="PS50850">
    <property type="entry name" value="MFS"/>
    <property type="match status" value="1"/>
</dbReference>
<evidence type="ECO:0000256" key="1">
    <source>
        <dbReference type="ARBA" id="ARBA00004651"/>
    </source>
</evidence>
<keyword evidence="6" id="KW-0769">Symport</keyword>
<dbReference type="RefSeq" id="WP_200394883.1">
    <property type="nucleotide sequence ID" value="NZ_CP066831.1"/>
</dbReference>
<feature type="transmembrane region" description="Helical" evidence="9">
    <location>
        <begin position="303"/>
        <end position="324"/>
    </location>
</feature>
<evidence type="ECO:0000313" key="12">
    <source>
        <dbReference type="Proteomes" id="UP000595636"/>
    </source>
</evidence>
<dbReference type="InterPro" id="IPR051084">
    <property type="entry name" value="H+-coupled_symporters"/>
</dbReference>
<dbReference type="GO" id="GO:0005886">
    <property type="term" value="C:plasma membrane"/>
    <property type="evidence" value="ECO:0007669"/>
    <property type="project" value="UniProtKB-SubCell"/>
</dbReference>
<keyword evidence="8 9" id="KW-0472">Membrane</keyword>
<feature type="transmembrane region" description="Helical" evidence="9">
    <location>
        <begin position="51"/>
        <end position="70"/>
    </location>
</feature>